<evidence type="ECO:0000256" key="1">
    <source>
        <dbReference type="SAM" id="MobiDB-lite"/>
    </source>
</evidence>
<evidence type="ECO:0000313" key="5">
    <source>
        <dbReference type="Proteomes" id="UP001056681"/>
    </source>
</evidence>
<feature type="transmembrane region" description="Helical" evidence="2">
    <location>
        <begin position="95"/>
        <end position="117"/>
    </location>
</feature>
<dbReference type="EMBL" id="CP063231">
    <property type="protein sequence ID" value="URL59798.1"/>
    <property type="molecule type" value="Genomic_DNA"/>
</dbReference>
<keyword evidence="3" id="KW-0732">Signal</keyword>
<feature type="region of interest" description="Disordered" evidence="1">
    <location>
        <begin position="52"/>
        <end position="86"/>
    </location>
</feature>
<evidence type="ECO:0000256" key="2">
    <source>
        <dbReference type="SAM" id="Phobius"/>
    </source>
</evidence>
<feature type="chain" id="PRO_5046918798" evidence="3">
    <location>
        <begin position="28"/>
        <end position="524"/>
    </location>
</feature>
<evidence type="ECO:0000313" key="4">
    <source>
        <dbReference type="EMBL" id="URL59798.1"/>
    </source>
</evidence>
<accession>A0ABY4T4G5</accession>
<keyword evidence="2" id="KW-0812">Transmembrane</keyword>
<dbReference type="PROSITE" id="PS51257">
    <property type="entry name" value="PROKAR_LIPOPROTEIN"/>
    <property type="match status" value="1"/>
</dbReference>
<organism evidence="4 5">
    <name type="scientific">Luteibacter flocculans</name>
    <dbReference type="NCBI Taxonomy" id="2780091"/>
    <lineage>
        <taxon>Bacteria</taxon>
        <taxon>Pseudomonadati</taxon>
        <taxon>Pseudomonadota</taxon>
        <taxon>Gammaproteobacteria</taxon>
        <taxon>Lysobacterales</taxon>
        <taxon>Rhodanobacteraceae</taxon>
        <taxon>Luteibacter</taxon>
    </lineage>
</organism>
<feature type="signal peptide" evidence="3">
    <location>
        <begin position="1"/>
        <end position="27"/>
    </location>
</feature>
<evidence type="ECO:0000256" key="3">
    <source>
        <dbReference type="SAM" id="SignalP"/>
    </source>
</evidence>
<dbReference type="RefSeq" id="WP_250340294.1">
    <property type="nucleotide sequence ID" value="NZ_CP063231.1"/>
</dbReference>
<sequence>MLPRWGEATVARLAAWLALACALTACAGRDEQDERERRARQMRDVARMLDAMEASQSSDASAQAPHVASAYPNARSSAASLPDARSQRRSTRSSYASWGAVAAGVLSALALFTTVLWRRHRKKPSTSAEPPSIVACFAPREAPPPIERNASPTWVYRTSPFEAPPWQIVNDPVDLSLPPARKNTTAAAVPDETHAAPSPSSFDHLRALPRRDAEPLFDDMERETRGALGMQNGDERARSLAQLIRIRLARIEQLSGATRLFAVRDLATEHDNDPNRDAPPVIDSLIDVQLAWASWVRGTVASARLDEADRLCDQLMIGNDNAIARGLHRRGEVWLRRATLRKSSESLSELQEAQRCLDEAHTRRPEPETALLVAQTAQRRAGLLPPHEAAEACSHALVHAFLAEQHAECRVEALACRLQTQMTYEALPQHAANHDISASLGRSLAAAGLLSPGARLAVARARLLTRDAEGAAAACEALWRDGEADRLALDLWREACACWATLDAHDAQALSASLRHLAIARSTL</sequence>
<keyword evidence="2" id="KW-1133">Transmembrane helix</keyword>
<gene>
    <name evidence="4" type="ORF">IM816_06815</name>
</gene>
<keyword evidence="5" id="KW-1185">Reference proteome</keyword>
<feature type="region of interest" description="Disordered" evidence="1">
    <location>
        <begin position="183"/>
        <end position="204"/>
    </location>
</feature>
<protein>
    <submittedName>
        <fullName evidence="4">Uncharacterized protein</fullName>
    </submittedName>
</protein>
<proteinExistence type="predicted"/>
<feature type="compositionally biased region" description="Low complexity" evidence="1">
    <location>
        <begin position="54"/>
        <end position="64"/>
    </location>
</feature>
<keyword evidence="2" id="KW-0472">Membrane</keyword>
<name>A0ABY4T4G5_9GAMM</name>
<reference evidence="4" key="1">
    <citation type="submission" date="2020-10" db="EMBL/GenBank/DDBJ databases">
        <title>Whole-genome sequence of Luteibacter sp. EIF3.</title>
        <authorList>
            <person name="Friedrich I."/>
            <person name="Hertel R."/>
            <person name="Daniel R."/>
        </authorList>
    </citation>
    <scope>NUCLEOTIDE SEQUENCE</scope>
    <source>
        <strain evidence="4">EIF3</strain>
    </source>
</reference>
<dbReference type="Proteomes" id="UP001056681">
    <property type="component" value="Chromosome"/>
</dbReference>